<gene>
    <name evidence="2" type="primary">gatD</name>
    <name evidence="5" type="ORF">CQR44_1516</name>
</gene>
<dbReference type="GO" id="GO:0009236">
    <property type="term" value="P:cobalamin biosynthetic process"/>
    <property type="evidence" value="ECO:0007669"/>
    <property type="project" value="InterPro"/>
</dbReference>
<organism evidence="5 6">
    <name type="scientific">Bifidobacterium asteroides</name>
    <dbReference type="NCBI Taxonomy" id="1684"/>
    <lineage>
        <taxon>Bacteria</taxon>
        <taxon>Bacillati</taxon>
        <taxon>Actinomycetota</taxon>
        <taxon>Actinomycetes</taxon>
        <taxon>Bifidobacteriales</taxon>
        <taxon>Bifidobacteriaceae</taxon>
        <taxon>Bifidobacterium</taxon>
    </lineage>
</organism>
<dbReference type="GO" id="GO:0016740">
    <property type="term" value="F:transferase activity"/>
    <property type="evidence" value="ECO:0007669"/>
    <property type="project" value="UniProtKB-KW"/>
</dbReference>
<protein>
    <recommendedName>
        <fullName evidence="2">Lipid II isoglutaminyl synthase (glutamine-hydrolyzing) subunit GatD</fullName>
        <ecNumber evidence="2">6.3.5.13</ecNumber>
    </recommendedName>
    <alternativeName>
        <fullName evidence="2">Lipid II isoglutaminyl synthase glutaminase subunit</fullName>
        <ecNumber evidence="2">3.5.1.2</ecNumber>
    </alternativeName>
</protein>
<dbReference type="PANTHER" id="PTHR21343:SF9">
    <property type="entry name" value="LIPID II ISOGLUTAMINYL SYNTHASE (GLUTAMINE-HYDROLYZING) SUBUNIT GATD"/>
    <property type="match status" value="1"/>
</dbReference>
<comment type="catalytic activity">
    <reaction evidence="2">
        <text>L-glutamine + H2O = L-glutamate + NH4(+)</text>
        <dbReference type="Rhea" id="RHEA:15889"/>
        <dbReference type="ChEBI" id="CHEBI:15377"/>
        <dbReference type="ChEBI" id="CHEBI:28938"/>
        <dbReference type="ChEBI" id="CHEBI:29985"/>
        <dbReference type="ChEBI" id="CHEBI:58359"/>
        <dbReference type="EC" id="3.5.1.2"/>
    </reaction>
</comment>
<feature type="binding site" evidence="2">
    <location>
        <position position="142"/>
    </location>
    <ligand>
        <name>substrate</name>
    </ligand>
</feature>
<proteinExistence type="inferred from homology"/>
<evidence type="ECO:0000256" key="3">
    <source>
        <dbReference type="SAM" id="MobiDB-lite"/>
    </source>
</evidence>
<keyword evidence="5" id="KW-0808">Transferase</keyword>
<dbReference type="Proteomes" id="UP000233731">
    <property type="component" value="Unassembled WGS sequence"/>
</dbReference>
<dbReference type="PANTHER" id="PTHR21343">
    <property type="entry name" value="DETHIOBIOTIN SYNTHETASE"/>
    <property type="match status" value="1"/>
</dbReference>
<dbReference type="GO" id="GO:0008360">
    <property type="term" value="P:regulation of cell shape"/>
    <property type="evidence" value="ECO:0007669"/>
    <property type="project" value="UniProtKB-KW"/>
</dbReference>
<evidence type="ECO:0000256" key="1">
    <source>
        <dbReference type="ARBA" id="ARBA00022962"/>
    </source>
</evidence>
<comment type="function">
    <text evidence="2">The lipid II isoglutaminyl synthase complex catalyzes the formation of alpha-D-isoglutamine in the cell wall lipid II stem peptide. The GatD subunit catalyzes the hydrolysis of glutamine to glutamate and ammonia. The resulting ammonia molecule is channeled to the active site of MurT.</text>
</comment>
<dbReference type="HAMAP" id="MF_02213">
    <property type="entry name" value="Lipid_II_synth_GatD"/>
    <property type="match status" value="1"/>
</dbReference>
<dbReference type="InterPro" id="IPR011698">
    <property type="entry name" value="GATase_3"/>
</dbReference>
<keyword evidence="2" id="KW-0133">Cell shape</keyword>
<accession>A0A2N3R9A9</accession>
<evidence type="ECO:0000313" key="6">
    <source>
        <dbReference type="Proteomes" id="UP000233731"/>
    </source>
</evidence>
<keyword evidence="2" id="KW-0573">Peptidoglycan synthesis</keyword>
<dbReference type="PROSITE" id="PS51274">
    <property type="entry name" value="GATASE_COBBQ"/>
    <property type="match status" value="1"/>
</dbReference>
<keyword evidence="2" id="KW-0961">Cell wall biogenesis/degradation</keyword>
<dbReference type="EC" id="6.3.5.13" evidence="2"/>
<keyword evidence="2" id="KW-0436">Ligase</keyword>
<dbReference type="GO" id="GO:0071555">
    <property type="term" value="P:cell wall organization"/>
    <property type="evidence" value="ECO:0007669"/>
    <property type="project" value="UniProtKB-KW"/>
</dbReference>
<comment type="pathway">
    <text evidence="2">Cell wall biogenesis; peptidoglycan biosynthesis.</text>
</comment>
<comment type="caution">
    <text evidence="5">The sequence shown here is derived from an EMBL/GenBank/DDBJ whole genome shotgun (WGS) entry which is preliminary data.</text>
</comment>
<feature type="active site" evidence="2">
    <location>
        <position position="206"/>
    </location>
</feature>
<dbReference type="EMBL" id="PCHJ01000017">
    <property type="protein sequence ID" value="PKV08557.1"/>
    <property type="molecule type" value="Genomic_DNA"/>
</dbReference>
<dbReference type="GO" id="GO:0140282">
    <property type="term" value="F:carbon-nitrogen ligase activity on lipid II"/>
    <property type="evidence" value="ECO:0007669"/>
    <property type="project" value="UniProtKB-UniRule"/>
</dbReference>
<reference evidence="5 6" key="1">
    <citation type="submission" date="2017-10" db="EMBL/GenBank/DDBJ databases">
        <title>Bifidobacterium genomics.</title>
        <authorList>
            <person name="Lugli G.A."/>
            <person name="Milani C."/>
            <person name="Mancabelli L."/>
        </authorList>
    </citation>
    <scope>NUCLEOTIDE SEQUENCE [LARGE SCALE GENOMIC DNA]</scope>
    <source>
        <strain evidence="5 6">1460B</strain>
    </source>
</reference>
<dbReference type="UniPathway" id="UPA00219"/>
<dbReference type="CDD" id="cd01750">
    <property type="entry name" value="GATase1_CobQ"/>
    <property type="match status" value="1"/>
</dbReference>
<sequence length="268" mass="29763">MPQTQDNAKVGAVGDHPPLQILSLYHRDMNIYGDSGNILSVTRRAELYGFRPMVRYYDPGDAWPEGIDMILGGGGQDHGQERIIDDLRERGGLLHDLADQEVPMLMICGLYQLFGHYFETSDHERLEGIGILDVHTIAQPERMIGNLVEQAEDFGRVVGYENHSGLTYLGEGAHPLGMVTEDGRGNNGKDHTEGARWKKVIGTYMHGSLLPKNPAVTDFLIAGAAERRYGQGTFAQMKETMDQKSRSELERLDSLADQASRIAASRPR</sequence>
<feature type="region of interest" description="Disordered" evidence="3">
    <location>
        <begin position="240"/>
        <end position="268"/>
    </location>
</feature>
<dbReference type="InterPro" id="IPR029062">
    <property type="entry name" value="Class_I_gatase-like"/>
</dbReference>
<feature type="active site" description="Nucleophile" evidence="2">
    <location>
        <position position="108"/>
    </location>
</feature>
<feature type="domain" description="CobB/CobQ-like glutamine amidotransferase" evidence="4">
    <location>
        <begin position="21"/>
        <end position="213"/>
    </location>
</feature>
<dbReference type="RefSeq" id="WP_101432989.1">
    <property type="nucleotide sequence ID" value="NZ_PCHJ01000017.1"/>
</dbReference>
<dbReference type="GO" id="GO:0004359">
    <property type="term" value="F:glutaminase activity"/>
    <property type="evidence" value="ECO:0007669"/>
    <property type="project" value="UniProtKB-UniRule"/>
</dbReference>
<dbReference type="SUPFAM" id="SSF52317">
    <property type="entry name" value="Class I glutamine amidotransferase-like"/>
    <property type="match status" value="1"/>
</dbReference>
<comment type="catalytic activity">
    <reaction evidence="2">
        <text>beta-D-GlcNAc-(1-&gt;4)-Mur2Ac(oyl-L-Ala-gamma-D-Glu-L-Lys-D-Ala-D-Ala)-di-trans,octa-cis-undecaprenyl diphosphate + L-glutamine + ATP + H2O = beta-D-GlcNAc-(1-&gt;4)-Mur2Ac(oyl-L-Ala-D-isoglutaminyl-L-Lys-D-Ala-D-Ala)-di-trans,octa-cis-undecaprenyl diphosphate + L-glutamate + ADP + phosphate + H(+)</text>
        <dbReference type="Rhea" id="RHEA:57928"/>
        <dbReference type="ChEBI" id="CHEBI:15377"/>
        <dbReference type="ChEBI" id="CHEBI:15378"/>
        <dbReference type="ChEBI" id="CHEBI:29985"/>
        <dbReference type="ChEBI" id="CHEBI:30616"/>
        <dbReference type="ChEBI" id="CHEBI:43474"/>
        <dbReference type="ChEBI" id="CHEBI:58359"/>
        <dbReference type="ChEBI" id="CHEBI:60033"/>
        <dbReference type="ChEBI" id="CHEBI:62233"/>
        <dbReference type="ChEBI" id="CHEBI:456216"/>
        <dbReference type="EC" id="6.3.5.13"/>
    </reaction>
</comment>
<name>A0A2N3R9A9_9BIFI</name>
<evidence type="ECO:0000259" key="4">
    <source>
        <dbReference type="Pfam" id="PF07685"/>
    </source>
</evidence>
<evidence type="ECO:0000313" key="5">
    <source>
        <dbReference type="EMBL" id="PKV08557.1"/>
    </source>
</evidence>
<comment type="subunit">
    <text evidence="2">Forms a heterodimer with MurT.</text>
</comment>
<feature type="compositionally biased region" description="Basic and acidic residues" evidence="3">
    <location>
        <begin position="240"/>
        <end position="254"/>
    </location>
</feature>
<dbReference type="InterPro" id="IPR043702">
    <property type="entry name" value="Lipid_II_synth_GatD"/>
</dbReference>
<evidence type="ECO:0000256" key="2">
    <source>
        <dbReference type="HAMAP-Rule" id="MF_02213"/>
    </source>
</evidence>
<keyword evidence="2" id="KW-0378">Hydrolase</keyword>
<dbReference type="EC" id="3.5.1.2" evidence="2"/>
<comment type="similarity">
    <text evidence="2">Belongs to the CobB/CobQ family. GatD subfamily.</text>
</comment>
<dbReference type="Pfam" id="PF07685">
    <property type="entry name" value="GATase_3"/>
    <property type="match status" value="1"/>
</dbReference>
<dbReference type="GO" id="GO:0009252">
    <property type="term" value="P:peptidoglycan biosynthetic process"/>
    <property type="evidence" value="ECO:0007669"/>
    <property type="project" value="UniProtKB-UniRule"/>
</dbReference>
<dbReference type="AlphaFoldDB" id="A0A2N3R9A9"/>
<dbReference type="InterPro" id="IPR033949">
    <property type="entry name" value="CobQ_GATase1"/>
</dbReference>
<keyword evidence="1 2" id="KW-0315">Glutamine amidotransferase</keyword>